<evidence type="ECO:0000313" key="3">
    <source>
        <dbReference type="Proteomes" id="UP001488805"/>
    </source>
</evidence>
<proteinExistence type="predicted"/>
<accession>A0AAW1FN54</accession>
<keyword evidence="3" id="KW-1185">Reference proteome</keyword>
<evidence type="ECO:0000256" key="1">
    <source>
        <dbReference type="SAM" id="MobiDB-lite"/>
    </source>
</evidence>
<reference evidence="2 3" key="1">
    <citation type="journal article" date="2024" name="Genome Biol. Evol.">
        <title>Chromosome-level genome assembly of the viviparous eelpout Zoarces viviparus.</title>
        <authorList>
            <person name="Fuhrmann N."/>
            <person name="Brasseur M.V."/>
            <person name="Bakowski C.E."/>
            <person name="Podsiadlowski L."/>
            <person name="Prost S."/>
            <person name="Krehenwinkel H."/>
            <person name="Mayer C."/>
        </authorList>
    </citation>
    <scope>NUCLEOTIDE SEQUENCE [LARGE SCALE GENOMIC DNA]</scope>
    <source>
        <strain evidence="2">NO-MEL_2022_Ind0_liver</strain>
    </source>
</reference>
<name>A0AAW1FN54_ZOAVI</name>
<gene>
    <name evidence="2" type="ORF">VZT92_006834</name>
</gene>
<dbReference type="Proteomes" id="UP001488805">
    <property type="component" value="Unassembled WGS sequence"/>
</dbReference>
<dbReference type="EMBL" id="JBCEZU010000046">
    <property type="protein sequence ID" value="KAK9535932.1"/>
    <property type="molecule type" value="Genomic_DNA"/>
</dbReference>
<protein>
    <submittedName>
        <fullName evidence="2">Uncharacterized protein</fullName>
    </submittedName>
</protein>
<evidence type="ECO:0000313" key="2">
    <source>
        <dbReference type="EMBL" id="KAK9535932.1"/>
    </source>
</evidence>
<organism evidence="2 3">
    <name type="scientific">Zoarces viviparus</name>
    <name type="common">Viviparous eelpout</name>
    <name type="synonym">Blennius viviparus</name>
    <dbReference type="NCBI Taxonomy" id="48416"/>
    <lineage>
        <taxon>Eukaryota</taxon>
        <taxon>Metazoa</taxon>
        <taxon>Chordata</taxon>
        <taxon>Craniata</taxon>
        <taxon>Vertebrata</taxon>
        <taxon>Euteleostomi</taxon>
        <taxon>Actinopterygii</taxon>
        <taxon>Neopterygii</taxon>
        <taxon>Teleostei</taxon>
        <taxon>Neoteleostei</taxon>
        <taxon>Acanthomorphata</taxon>
        <taxon>Eupercaria</taxon>
        <taxon>Perciformes</taxon>
        <taxon>Cottioidei</taxon>
        <taxon>Zoarcales</taxon>
        <taxon>Zoarcidae</taxon>
        <taxon>Zoarcinae</taxon>
        <taxon>Zoarces</taxon>
    </lineage>
</organism>
<dbReference type="AlphaFoldDB" id="A0AAW1FN54"/>
<comment type="caution">
    <text evidence="2">The sequence shown here is derived from an EMBL/GenBank/DDBJ whole genome shotgun (WGS) entry which is preliminary data.</text>
</comment>
<sequence>MEHPTFRTTPNGTLLLKASPQAQALGPRQVAGGQAPYRAKKPEEIDAEAWAHVTSEGGDTTNATLVLSRWKMQFGRYQGKIFLWLLENDMGYCVNLVASHQKERERTGSQSPLMANKDAFTCHFLAYPEFAEAVRFHRAFEEEQVKSLKPGQEGQALVGFGDFTFETLQSLYESEDTKKIRFVNYLQRKAPAPGTQMENAVQYVRSRDRQWTRASAAAASSTTTTAVAATSSSSSSSSSSSTASVSAASQRAKSASQPLGSALAAFVSGQRSLSAVEMQAHVKKMVGSKPAFPASHFSPFRAASGRGCCHRVARGGG</sequence>
<feature type="region of interest" description="Disordered" evidence="1">
    <location>
        <begin position="222"/>
        <end position="241"/>
    </location>
</feature>